<accession>A0A0U1P931</accession>
<evidence type="ECO:0000256" key="2">
    <source>
        <dbReference type="ARBA" id="ARBA00022679"/>
    </source>
</evidence>
<evidence type="ECO:0000256" key="3">
    <source>
        <dbReference type="ARBA" id="ARBA00043995"/>
    </source>
</evidence>
<dbReference type="Proteomes" id="UP000030675">
    <property type="component" value="Unassembled WGS sequence"/>
</dbReference>
<dbReference type="GO" id="GO:0008713">
    <property type="term" value="F:ADP-heptose-lipopolysaccharide heptosyltransferase activity"/>
    <property type="evidence" value="ECO:0007669"/>
    <property type="project" value="TreeGrafter"/>
</dbReference>
<dbReference type="RefSeq" id="WP_023933842.1">
    <property type="nucleotide sequence ID" value="NZ_DF196819.1"/>
</dbReference>
<dbReference type="Gene3D" id="3.40.50.2000">
    <property type="entry name" value="Glycogen Phosphorylase B"/>
    <property type="match status" value="2"/>
</dbReference>
<dbReference type="FunFam" id="3.40.50.2000:FF:000164">
    <property type="entry name" value="Lipopolysaccharide heptosyltransferase I"/>
    <property type="match status" value="1"/>
</dbReference>
<protein>
    <submittedName>
        <fullName evidence="4">ADP-heptose--lipooligosaccharide heptosyltransferase I OpsX</fullName>
    </submittedName>
</protein>
<comment type="similarity">
    <text evidence="3">Belongs to the glycosyltransferase 9 family.</text>
</comment>
<reference evidence="5" key="1">
    <citation type="submission" date="2012-12" db="EMBL/GenBank/DDBJ databases">
        <title>Genome Sequence of Photobacterium leiognathi lrivu.4.1.</title>
        <authorList>
            <person name="Urbanczyk H."/>
            <person name="Ogura Y."/>
            <person name="Hayashi T."/>
            <person name="Dunlap P.V."/>
        </authorList>
    </citation>
    <scope>NUCLEOTIDE SEQUENCE [LARGE SCALE GENOMIC DNA]</scope>
    <source>
        <strain evidence="5">lrivu.4.1</strain>
    </source>
</reference>
<dbReference type="CDD" id="cd03789">
    <property type="entry name" value="GT9_LPS_heptosyltransferase"/>
    <property type="match status" value="1"/>
</dbReference>
<organism evidence="4 5">
    <name type="scientific">Photobacterium leiognathi lrivu.4.1</name>
    <dbReference type="NCBI Taxonomy" id="1248232"/>
    <lineage>
        <taxon>Bacteria</taxon>
        <taxon>Pseudomonadati</taxon>
        <taxon>Pseudomonadota</taxon>
        <taxon>Gammaproteobacteria</taxon>
        <taxon>Vibrionales</taxon>
        <taxon>Vibrionaceae</taxon>
        <taxon>Photobacterium</taxon>
    </lineage>
</organism>
<dbReference type="FunFam" id="3.40.50.2000:FF:000023">
    <property type="entry name" value="ADP-heptose--LPS heptosyltransferase II"/>
    <property type="match status" value="1"/>
</dbReference>
<keyword evidence="1" id="KW-0328">Glycosyltransferase</keyword>
<dbReference type="HOGENOM" id="CLU_038371_2_0_6"/>
<dbReference type="PANTHER" id="PTHR30160">
    <property type="entry name" value="TETRAACYLDISACCHARIDE 4'-KINASE-RELATED"/>
    <property type="match status" value="1"/>
</dbReference>
<sequence>MALFTTAPQSICILRLSAIGDVCHAIAVVQAIQKHWPETSITWVVGKTEAQLVSQLPNIKVVSFDKKAGWQGIKAVWNTLKGQKFDALLDMQVALRASLLSLGIKARYKVGFSRQRAKEGQWLFTNRKLPQTNAPHVLDNFAEFARYIGVPFTAPDWQIPLSSEDIAFAQQYTNKPTLIISPAASKDERNWLIERYAAVADHAVSKGLNVILCGSPTQREQALGEKIIQHCHHPITNLIGKTSLIQLTALLKYATVVIAPDSGPAHLATTQGTPVIGLYGHSNPTRTGPYLSQQYVVSVYRQFAEKYYGKPVSELPWGARVKGSDIMAAISVDDVITQLDTIIDSLTLTQSQ</sequence>
<evidence type="ECO:0000256" key="1">
    <source>
        <dbReference type="ARBA" id="ARBA00022676"/>
    </source>
</evidence>
<dbReference type="InterPro" id="IPR051199">
    <property type="entry name" value="LPS_LOS_Heptosyltrfase"/>
</dbReference>
<proteinExistence type="inferred from homology"/>
<evidence type="ECO:0000313" key="5">
    <source>
        <dbReference type="Proteomes" id="UP000030675"/>
    </source>
</evidence>
<gene>
    <name evidence="4" type="ORF">PLEI_2746</name>
</gene>
<dbReference type="SUPFAM" id="SSF53756">
    <property type="entry name" value="UDP-Glycosyltransferase/glycogen phosphorylase"/>
    <property type="match status" value="1"/>
</dbReference>
<dbReference type="InterPro" id="IPR002201">
    <property type="entry name" value="Glyco_trans_9"/>
</dbReference>
<dbReference type="Pfam" id="PF01075">
    <property type="entry name" value="Glyco_transf_9"/>
    <property type="match status" value="1"/>
</dbReference>
<keyword evidence="2 4" id="KW-0808">Transferase</keyword>
<dbReference type="AlphaFoldDB" id="A0A0U1P931"/>
<dbReference type="GO" id="GO:0005829">
    <property type="term" value="C:cytosol"/>
    <property type="evidence" value="ECO:0007669"/>
    <property type="project" value="TreeGrafter"/>
</dbReference>
<dbReference type="EMBL" id="DF196819">
    <property type="protein sequence ID" value="GAD31089.1"/>
    <property type="molecule type" value="Genomic_DNA"/>
</dbReference>
<name>A0A0U1P931_PHOLE</name>
<dbReference type="GO" id="GO:0009244">
    <property type="term" value="P:lipopolysaccharide core region biosynthetic process"/>
    <property type="evidence" value="ECO:0007669"/>
    <property type="project" value="TreeGrafter"/>
</dbReference>
<dbReference type="eggNOG" id="COG0859">
    <property type="taxonomic scope" value="Bacteria"/>
</dbReference>
<evidence type="ECO:0000313" key="4">
    <source>
        <dbReference type="EMBL" id="GAD31089.1"/>
    </source>
</evidence>
<dbReference type="PANTHER" id="PTHR30160:SF21">
    <property type="entry name" value="LIPOPOLYSACCHARIDE CORE HEPTOSYLTRANSFERASE OPSX"/>
    <property type="match status" value="1"/>
</dbReference>